<proteinExistence type="predicted"/>
<evidence type="ECO:0000256" key="1">
    <source>
        <dbReference type="SAM" id="Coils"/>
    </source>
</evidence>
<name>A0A0C2V7C9_9BACL</name>
<dbReference type="InterPro" id="IPR021297">
    <property type="entry name" value="YlqD"/>
</dbReference>
<dbReference type="Gene3D" id="6.10.140.1110">
    <property type="match status" value="1"/>
</dbReference>
<comment type="caution">
    <text evidence="2">The sequence shown here is derived from an EMBL/GenBank/DDBJ whole genome shotgun (WGS) entry which is preliminary data.</text>
</comment>
<organism evidence="2 3">
    <name type="scientific">Jeotgalibacillus soli</name>
    <dbReference type="NCBI Taxonomy" id="889306"/>
    <lineage>
        <taxon>Bacteria</taxon>
        <taxon>Bacillati</taxon>
        <taxon>Bacillota</taxon>
        <taxon>Bacilli</taxon>
        <taxon>Bacillales</taxon>
        <taxon>Caryophanaceae</taxon>
        <taxon>Jeotgalibacillus</taxon>
    </lineage>
</organism>
<keyword evidence="1" id="KW-0175">Coiled coil</keyword>
<dbReference type="PATRIC" id="fig|889306.3.peg.2418"/>
<dbReference type="AlphaFoldDB" id="A0A0C2V7C9"/>
<reference evidence="2 3" key="1">
    <citation type="submission" date="2015-01" db="EMBL/GenBank/DDBJ databases">
        <title>Genome sequencing of Jeotgalibacillus soli.</title>
        <authorList>
            <person name="Goh K.M."/>
            <person name="Chan K.-G."/>
            <person name="Yaakop A.S."/>
            <person name="Ee R."/>
            <person name="Gan H.M."/>
            <person name="Chan C.S."/>
        </authorList>
    </citation>
    <scope>NUCLEOTIDE SEQUENCE [LARGE SCALE GENOMIC DNA]</scope>
    <source>
        <strain evidence="2 3">P9</strain>
    </source>
</reference>
<dbReference type="EMBL" id="JXRP01000018">
    <property type="protein sequence ID" value="KIL44862.1"/>
    <property type="molecule type" value="Genomic_DNA"/>
</dbReference>
<dbReference type="RefSeq" id="WP_041089009.1">
    <property type="nucleotide sequence ID" value="NZ_JXRP01000018.1"/>
</dbReference>
<accession>A0A0C2V7C9</accession>
<sequence>MKIIQKAVVKEIMTNASKAKLQQSMTSKIDRAEKECEQLRFQQKKLEKQFERSTENVKGKIQQELAKRVQFIRTTTAQLAAIKEIPLGTEYTHSETETLIELEVGSAWHPDQKPVIVIEDGIVKEIRQRW</sequence>
<feature type="coiled-coil region" evidence="1">
    <location>
        <begin position="22"/>
        <end position="56"/>
    </location>
</feature>
<dbReference type="Proteomes" id="UP000031938">
    <property type="component" value="Unassembled WGS sequence"/>
</dbReference>
<evidence type="ECO:0000313" key="3">
    <source>
        <dbReference type="Proteomes" id="UP000031938"/>
    </source>
</evidence>
<dbReference type="STRING" id="889306.KP78_24060"/>
<protein>
    <recommendedName>
        <fullName evidence="4">YlqD protein</fullName>
    </recommendedName>
</protein>
<evidence type="ECO:0000313" key="2">
    <source>
        <dbReference type="EMBL" id="KIL44862.1"/>
    </source>
</evidence>
<dbReference type="OrthoDB" id="2375961at2"/>
<dbReference type="Pfam" id="PF11068">
    <property type="entry name" value="YlqD"/>
    <property type="match status" value="1"/>
</dbReference>
<evidence type="ECO:0008006" key="4">
    <source>
        <dbReference type="Google" id="ProtNLM"/>
    </source>
</evidence>
<gene>
    <name evidence="2" type="ORF">KP78_24060</name>
</gene>
<keyword evidence="3" id="KW-1185">Reference proteome</keyword>